<keyword evidence="3" id="KW-1185">Reference proteome</keyword>
<name>A0ABP3WHH1_9GAMM</name>
<keyword evidence="1" id="KW-0732">Signal</keyword>
<protein>
    <submittedName>
        <fullName evidence="2">Uncharacterized protein</fullName>
    </submittedName>
</protein>
<evidence type="ECO:0000256" key="1">
    <source>
        <dbReference type="SAM" id="SignalP"/>
    </source>
</evidence>
<sequence length="277" mass="29584">MKVFIGVLTSMLLLAACGGGSTAPTKVPTAGGPIDATPVKTTDNLALPNNQGLASYNVLILGNSHVQYIEPLLKSIFTKTNKTVNIETRTGAFLDAIVKNESIIELLESKQWSHVILQGQKYSQSQSVLYSTEATIVWIQRVKAIGATPILFPEHPPEGKTQEAEYVHGIHQDIASMQLSCVAPVGLAWNKALSIEPNIVVYQADGNHASELGASLSAFVLYETITGEPADLLPFISGIVGDLNTQSMFKQVSSEVISSNPPCLFKGSKVEGLYSGS</sequence>
<dbReference type="EMBL" id="BAAAFA010000007">
    <property type="protein sequence ID" value="GAA0819296.1"/>
    <property type="molecule type" value="Genomic_DNA"/>
</dbReference>
<evidence type="ECO:0000313" key="2">
    <source>
        <dbReference type="EMBL" id="GAA0819296.1"/>
    </source>
</evidence>
<proteinExistence type="predicted"/>
<reference evidence="3" key="1">
    <citation type="journal article" date="2019" name="Int. J. Syst. Evol. Microbiol.">
        <title>The Global Catalogue of Microorganisms (GCM) 10K type strain sequencing project: providing services to taxonomists for standard genome sequencing and annotation.</title>
        <authorList>
            <consortium name="The Broad Institute Genomics Platform"/>
            <consortium name="The Broad Institute Genome Sequencing Center for Infectious Disease"/>
            <person name="Wu L."/>
            <person name="Ma J."/>
        </authorList>
    </citation>
    <scope>NUCLEOTIDE SEQUENCE [LARGE SCALE GENOMIC DNA]</scope>
    <source>
        <strain evidence="3">JCM 15608</strain>
    </source>
</reference>
<gene>
    <name evidence="2" type="ORF">GCM10009111_23190</name>
</gene>
<comment type="caution">
    <text evidence="2">The sequence shown here is derived from an EMBL/GenBank/DDBJ whole genome shotgun (WGS) entry which is preliminary data.</text>
</comment>
<evidence type="ECO:0000313" key="3">
    <source>
        <dbReference type="Proteomes" id="UP001500021"/>
    </source>
</evidence>
<dbReference type="Gene3D" id="3.40.50.1110">
    <property type="entry name" value="SGNH hydrolase"/>
    <property type="match status" value="1"/>
</dbReference>
<feature type="signal peptide" evidence="1">
    <location>
        <begin position="1"/>
        <end position="15"/>
    </location>
</feature>
<dbReference type="Proteomes" id="UP001500021">
    <property type="component" value="Unassembled WGS sequence"/>
</dbReference>
<feature type="chain" id="PRO_5046727275" evidence="1">
    <location>
        <begin position="16"/>
        <end position="277"/>
    </location>
</feature>
<accession>A0ABP3WHH1</accession>
<organism evidence="2 3">
    <name type="scientific">Colwellia asteriadis</name>
    <dbReference type="NCBI Taxonomy" id="517723"/>
    <lineage>
        <taxon>Bacteria</taxon>
        <taxon>Pseudomonadati</taxon>
        <taxon>Pseudomonadota</taxon>
        <taxon>Gammaproteobacteria</taxon>
        <taxon>Alteromonadales</taxon>
        <taxon>Colwelliaceae</taxon>
        <taxon>Colwellia</taxon>
    </lineage>
</organism>
<dbReference type="PROSITE" id="PS51257">
    <property type="entry name" value="PROKAR_LIPOPROTEIN"/>
    <property type="match status" value="1"/>
</dbReference>
<dbReference type="InterPro" id="IPR036514">
    <property type="entry name" value="SGNH_hydro_sf"/>
</dbReference>